<keyword evidence="2" id="KW-0547">Nucleotide-binding</keyword>
<dbReference type="PANTHER" id="PTHR11635:SF152">
    <property type="entry name" value="CAMP-DEPENDENT PROTEIN KINASE TYPE I REGULATORY SUBUNIT-RELATED"/>
    <property type="match status" value="1"/>
</dbReference>
<dbReference type="GO" id="GO:0034236">
    <property type="term" value="F:protein kinase A catalytic subunit binding"/>
    <property type="evidence" value="ECO:0007669"/>
    <property type="project" value="TreeGrafter"/>
</dbReference>
<dbReference type="GO" id="GO:0005829">
    <property type="term" value="C:cytosol"/>
    <property type="evidence" value="ECO:0007669"/>
    <property type="project" value="TreeGrafter"/>
</dbReference>
<reference evidence="6" key="1">
    <citation type="submission" date="2014-03" db="EMBL/GenBank/DDBJ databases">
        <authorList>
            <person name="Aksoy S."/>
            <person name="Warren W."/>
            <person name="Wilson R.K."/>
        </authorList>
    </citation>
    <scope>NUCLEOTIDE SEQUENCE [LARGE SCALE GENOMIC DNA]</scope>
    <source>
        <strain evidence="6">IAEA</strain>
    </source>
</reference>
<dbReference type="InterPro" id="IPR000595">
    <property type="entry name" value="cNMP-bd_dom"/>
</dbReference>
<evidence type="ECO:0000313" key="5">
    <source>
        <dbReference type="EnsemblMetazoa" id="GBRI008272-PA"/>
    </source>
</evidence>
<reference evidence="5" key="2">
    <citation type="submission" date="2020-05" db="UniProtKB">
        <authorList>
            <consortium name="EnsemblMetazoa"/>
        </authorList>
    </citation>
    <scope>IDENTIFICATION</scope>
    <source>
        <strain evidence="5">IAEA</strain>
    </source>
</reference>
<evidence type="ECO:0000256" key="2">
    <source>
        <dbReference type="ARBA" id="ARBA00022566"/>
    </source>
</evidence>
<dbReference type="Gene3D" id="2.60.120.10">
    <property type="entry name" value="Jelly Rolls"/>
    <property type="match status" value="1"/>
</dbReference>
<dbReference type="Pfam" id="PF00027">
    <property type="entry name" value="cNMP_binding"/>
    <property type="match status" value="1"/>
</dbReference>
<dbReference type="VEuPathDB" id="VectorBase:GBRI008272"/>
<evidence type="ECO:0000256" key="1">
    <source>
        <dbReference type="ARBA" id="ARBA00005753"/>
    </source>
</evidence>
<dbReference type="PROSITE" id="PS50042">
    <property type="entry name" value="CNMP_BINDING_3"/>
    <property type="match status" value="1"/>
</dbReference>
<feature type="domain" description="Cyclic nucleotide-binding" evidence="4">
    <location>
        <begin position="77"/>
        <end position="205"/>
    </location>
</feature>
<name>A0A1A9W6S2_9MUSC</name>
<dbReference type="STRING" id="37001.A0A1A9W6S2"/>
<evidence type="ECO:0000259" key="4">
    <source>
        <dbReference type="PROSITE" id="PS50042"/>
    </source>
</evidence>
<keyword evidence="3" id="KW-0114">cAMP</keyword>
<dbReference type="EnsemblMetazoa" id="GBRI008272-RA">
    <property type="protein sequence ID" value="GBRI008272-PA"/>
    <property type="gene ID" value="GBRI008272"/>
</dbReference>
<dbReference type="GO" id="GO:0004862">
    <property type="term" value="F:cAMP-dependent protein kinase inhibitor activity"/>
    <property type="evidence" value="ECO:0007669"/>
    <property type="project" value="TreeGrafter"/>
</dbReference>
<dbReference type="GO" id="GO:0005952">
    <property type="term" value="C:cAMP-dependent protein kinase complex"/>
    <property type="evidence" value="ECO:0007669"/>
    <property type="project" value="InterPro"/>
</dbReference>
<sequence>MVEEQVELDANKQVTNVDNSDDYSPMLQTTAPLVCRRGGISAESITEEDAISYVKKVLPKDCKDMAALSKITAKIFLLSHLDENGRSDIVVAMFPVTYLSGENIIQQGEEGDIFYVVAQGEVEIFINSGIVTTINDGIVVVSQKRLKQDNESADIDRLGPSDYFGEIAFLLDLPHAATIVARGLLKFVKLNRVKFERVLGPYADILNHNRVQQLCVFKN</sequence>
<comment type="similarity">
    <text evidence="1">Belongs to the cAMP-dependent kinase regulatory chain family.</text>
</comment>
<accession>A0A1A9W6S2</accession>
<keyword evidence="2" id="KW-0116">cAMP-binding</keyword>
<proteinExistence type="inferred from homology"/>
<dbReference type="SMART" id="SM00100">
    <property type="entry name" value="cNMP"/>
    <property type="match status" value="1"/>
</dbReference>
<dbReference type="AlphaFoldDB" id="A0A1A9W6S2"/>
<dbReference type="Proteomes" id="UP000091820">
    <property type="component" value="Unassembled WGS sequence"/>
</dbReference>
<dbReference type="GO" id="GO:0030552">
    <property type="term" value="F:cAMP binding"/>
    <property type="evidence" value="ECO:0007669"/>
    <property type="project" value="UniProtKB-KW"/>
</dbReference>
<organism evidence="5 6">
    <name type="scientific">Glossina brevipalpis</name>
    <dbReference type="NCBI Taxonomy" id="37001"/>
    <lineage>
        <taxon>Eukaryota</taxon>
        <taxon>Metazoa</taxon>
        <taxon>Ecdysozoa</taxon>
        <taxon>Arthropoda</taxon>
        <taxon>Hexapoda</taxon>
        <taxon>Insecta</taxon>
        <taxon>Pterygota</taxon>
        <taxon>Neoptera</taxon>
        <taxon>Endopterygota</taxon>
        <taxon>Diptera</taxon>
        <taxon>Brachycera</taxon>
        <taxon>Muscomorpha</taxon>
        <taxon>Hippoboscoidea</taxon>
        <taxon>Glossinidae</taxon>
        <taxon>Glossina</taxon>
    </lineage>
</organism>
<dbReference type="PRINTS" id="PR00103">
    <property type="entry name" value="CAMPKINASE"/>
</dbReference>
<dbReference type="PROSITE" id="PS00888">
    <property type="entry name" value="CNMP_BINDING_1"/>
    <property type="match status" value="1"/>
</dbReference>
<dbReference type="CDD" id="cd00038">
    <property type="entry name" value="CAP_ED"/>
    <property type="match status" value="1"/>
</dbReference>
<dbReference type="InterPro" id="IPR014710">
    <property type="entry name" value="RmlC-like_jellyroll"/>
</dbReference>
<protein>
    <submittedName>
        <fullName evidence="5">Cyclic nucleotide-binding domain-containing protein</fullName>
    </submittedName>
</protein>
<evidence type="ECO:0000313" key="6">
    <source>
        <dbReference type="Proteomes" id="UP000091820"/>
    </source>
</evidence>
<dbReference type="PANTHER" id="PTHR11635">
    <property type="entry name" value="CAMP-DEPENDENT PROTEIN KINASE REGULATORY CHAIN"/>
    <property type="match status" value="1"/>
</dbReference>
<keyword evidence="6" id="KW-1185">Reference proteome</keyword>
<dbReference type="InterPro" id="IPR050503">
    <property type="entry name" value="cAMP-dep_PK_reg_su-like"/>
</dbReference>
<dbReference type="InterPro" id="IPR018488">
    <property type="entry name" value="cNMP-bd_CS"/>
</dbReference>
<evidence type="ECO:0000256" key="3">
    <source>
        <dbReference type="ARBA" id="ARBA00023149"/>
    </source>
</evidence>
<dbReference type="SUPFAM" id="SSF51206">
    <property type="entry name" value="cAMP-binding domain-like"/>
    <property type="match status" value="1"/>
</dbReference>
<dbReference type="InterPro" id="IPR018490">
    <property type="entry name" value="cNMP-bd_dom_sf"/>
</dbReference>